<feature type="non-terminal residue" evidence="1">
    <location>
        <position position="115"/>
    </location>
</feature>
<gene>
    <name evidence="1" type="ORF">chiPu_0027665</name>
</gene>
<comment type="caution">
    <text evidence="1">The sequence shown here is derived from an EMBL/GenBank/DDBJ whole genome shotgun (WGS) entry which is preliminary data.</text>
</comment>
<dbReference type="EMBL" id="BEZZ01110104">
    <property type="protein sequence ID" value="GCC43710.1"/>
    <property type="molecule type" value="Genomic_DNA"/>
</dbReference>
<name>A0A401TM13_CHIPU</name>
<proteinExistence type="predicted"/>
<keyword evidence="2" id="KW-1185">Reference proteome</keyword>
<protein>
    <submittedName>
        <fullName evidence="1">Uncharacterized protein</fullName>
    </submittedName>
</protein>
<reference evidence="1 2" key="1">
    <citation type="journal article" date="2018" name="Nat. Ecol. Evol.">
        <title>Shark genomes provide insights into elasmobranch evolution and the origin of vertebrates.</title>
        <authorList>
            <person name="Hara Y"/>
            <person name="Yamaguchi K"/>
            <person name="Onimaru K"/>
            <person name="Kadota M"/>
            <person name="Koyanagi M"/>
            <person name="Keeley SD"/>
            <person name="Tatsumi K"/>
            <person name="Tanaka K"/>
            <person name="Motone F"/>
            <person name="Kageyama Y"/>
            <person name="Nozu R"/>
            <person name="Adachi N"/>
            <person name="Nishimura O"/>
            <person name="Nakagawa R"/>
            <person name="Tanegashima C"/>
            <person name="Kiyatake I"/>
            <person name="Matsumoto R"/>
            <person name="Murakumo K"/>
            <person name="Nishida K"/>
            <person name="Terakita A"/>
            <person name="Kuratani S"/>
            <person name="Sato K"/>
            <person name="Hyodo S Kuraku.S."/>
        </authorList>
    </citation>
    <scope>NUCLEOTIDE SEQUENCE [LARGE SCALE GENOMIC DNA]</scope>
</reference>
<accession>A0A401TM13</accession>
<dbReference type="Proteomes" id="UP000287033">
    <property type="component" value="Unassembled WGS sequence"/>
</dbReference>
<dbReference type="AlphaFoldDB" id="A0A401TM13"/>
<organism evidence="1 2">
    <name type="scientific">Chiloscyllium punctatum</name>
    <name type="common">Brownbanded bambooshark</name>
    <name type="synonym">Hemiscyllium punctatum</name>
    <dbReference type="NCBI Taxonomy" id="137246"/>
    <lineage>
        <taxon>Eukaryota</taxon>
        <taxon>Metazoa</taxon>
        <taxon>Chordata</taxon>
        <taxon>Craniata</taxon>
        <taxon>Vertebrata</taxon>
        <taxon>Chondrichthyes</taxon>
        <taxon>Elasmobranchii</taxon>
        <taxon>Galeomorphii</taxon>
        <taxon>Galeoidea</taxon>
        <taxon>Orectolobiformes</taxon>
        <taxon>Hemiscylliidae</taxon>
        <taxon>Chiloscyllium</taxon>
    </lineage>
</organism>
<sequence>MRCRGCGKRRLRRLRYHQPSVERAVAGRRQVPAVGLGHRAGAHRVEAVFGAIGVERTPDAAQEGLRRRLREQEAGLAVGDGFRKPAGLVTDRERTEALRVHLAEAAGLEARRHQG</sequence>
<evidence type="ECO:0000313" key="2">
    <source>
        <dbReference type="Proteomes" id="UP000287033"/>
    </source>
</evidence>
<evidence type="ECO:0000313" key="1">
    <source>
        <dbReference type="EMBL" id="GCC43710.1"/>
    </source>
</evidence>